<dbReference type="Proteomes" id="UP000245946">
    <property type="component" value="Unassembled WGS sequence"/>
</dbReference>
<accession>A0A316ZF07</accession>
<dbReference type="AlphaFoldDB" id="A0A316ZF07"/>
<organism evidence="2 3">
    <name type="scientific">Tilletiopsis washingtonensis</name>
    <dbReference type="NCBI Taxonomy" id="58919"/>
    <lineage>
        <taxon>Eukaryota</taxon>
        <taxon>Fungi</taxon>
        <taxon>Dikarya</taxon>
        <taxon>Basidiomycota</taxon>
        <taxon>Ustilaginomycotina</taxon>
        <taxon>Exobasidiomycetes</taxon>
        <taxon>Entylomatales</taxon>
        <taxon>Entylomatales incertae sedis</taxon>
        <taxon>Tilletiopsis</taxon>
    </lineage>
</organism>
<keyword evidence="3" id="KW-1185">Reference proteome</keyword>
<dbReference type="EMBL" id="KZ819290">
    <property type="protein sequence ID" value="PWN98853.1"/>
    <property type="molecule type" value="Genomic_DNA"/>
</dbReference>
<gene>
    <name evidence="2" type="ORF">FA09DRAFT_329338</name>
</gene>
<proteinExistence type="predicted"/>
<name>A0A316ZF07_9BASI</name>
<protein>
    <submittedName>
        <fullName evidence="2">Uncharacterized protein</fullName>
    </submittedName>
</protein>
<dbReference type="OrthoDB" id="2556825at2759"/>
<evidence type="ECO:0000313" key="3">
    <source>
        <dbReference type="Proteomes" id="UP000245946"/>
    </source>
</evidence>
<reference evidence="2 3" key="1">
    <citation type="journal article" date="2018" name="Mol. Biol. Evol.">
        <title>Broad Genomic Sampling Reveals a Smut Pathogenic Ancestry of the Fungal Clade Ustilaginomycotina.</title>
        <authorList>
            <person name="Kijpornyongpan T."/>
            <person name="Mondo S.J."/>
            <person name="Barry K."/>
            <person name="Sandor L."/>
            <person name="Lee J."/>
            <person name="Lipzen A."/>
            <person name="Pangilinan J."/>
            <person name="LaButti K."/>
            <person name="Hainaut M."/>
            <person name="Henrissat B."/>
            <person name="Grigoriev I.V."/>
            <person name="Spatafora J.W."/>
            <person name="Aime M.C."/>
        </authorList>
    </citation>
    <scope>NUCLEOTIDE SEQUENCE [LARGE SCALE GENOMIC DNA]</scope>
    <source>
        <strain evidence="2 3">MCA 4186</strain>
    </source>
</reference>
<dbReference type="RefSeq" id="XP_025599132.1">
    <property type="nucleotide sequence ID" value="XM_025742140.1"/>
</dbReference>
<sequence length="428" mass="46079">MFWVPGAFIPDQNGASTSALPSLDEGSTGKASLVRRRPHFDEPSPPPWRSRSSAVLTPGAGAALPAELVLAIFEHAASGDAHTCAVLCSLSHAYSSHLRARLYHAPVLRRGDATYALRRSLSAATKLGALVRHLYLCTTSSPSPPSALFPRPPAPCSGAATADRILQLCGNVSVLTLERSACFDWGPGLYAMRHAREITLVGVRTAEDFVGLHGRREMRERVEDAMGRHELPGVQRLQLTNFTPSSLSGILNLHTLEHLILTYPLLPPVPPGGMATLRILPRAHMLRLLGDVGAGTTGPAPGDRLRRIIVRAPPAVLATIASELAPLPDERLRFRCLYSPLDDAAPPALDLLHEWQLGVLAAQQRDTQAKRQEPQAVPLHAPWADELSDVVGATDESVELLEQLARADAARLGQEAPLVPRSLAAAFW</sequence>
<feature type="region of interest" description="Disordered" evidence="1">
    <location>
        <begin position="15"/>
        <end position="54"/>
    </location>
</feature>
<evidence type="ECO:0000256" key="1">
    <source>
        <dbReference type="SAM" id="MobiDB-lite"/>
    </source>
</evidence>
<dbReference type="GeneID" id="37269684"/>
<evidence type="ECO:0000313" key="2">
    <source>
        <dbReference type="EMBL" id="PWN98853.1"/>
    </source>
</evidence>